<keyword evidence="4 5" id="KW-0274">FAD</keyword>
<dbReference type="InterPro" id="IPR037069">
    <property type="entry name" value="AcylCoA_DH/ox_N_sf"/>
</dbReference>
<proteinExistence type="inferred from homology"/>
<dbReference type="Gene3D" id="2.40.110.10">
    <property type="entry name" value="Butyryl-CoA Dehydrogenase, subunit A, domain 2"/>
    <property type="match status" value="1"/>
</dbReference>
<organism evidence="9 10">
    <name type="scientific">Abyssobacteria bacterium (strain SURF_5)</name>
    <dbReference type="NCBI Taxonomy" id="2093360"/>
    <lineage>
        <taxon>Bacteria</taxon>
        <taxon>Pseudomonadati</taxon>
        <taxon>Candidatus Hydrogenedentota</taxon>
        <taxon>Candidatus Abyssobacteria</taxon>
    </lineage>
</organism>
<dbReference type="InterPro" id="IPR006091">
    <property type="entry name" value="Acyl-CoA_Oxase/DH_mid-dom"/>
</dbReference>
<protein>
    <submittedName>
        <fullName evidence="9">Acyl-CoA dehydrogenase</fullName>
    </submittedName>
</protein>
<dbReference type="GO" id="GO:0003995">
    <property type="term" value="F:acyl-CoA dehydrogenase activity"/>
    <property type="evidence" value="ECO:0007669"/>
    <property type="project" value="TreeGrafter"/>
</dbReference>
<dbReference type="Gene3D" id="1.20.140.10">
    <property type="entry name" value="Butyryl-CoA Dehydrogenase, subunit A, domain 3"/>
    <property type="match status" value="1"/>
</dbReference>
<dbReference type="PANTHER" id="PTHR43884:SF12">
    <property type="entry name" value="ISOVALERYL-COA DEHYDROGENASE, MITOCHONDRIAL-RELATED"/>
    <property type="match status" value="1"/>
</dbReference>
<dbReference type="InterPro" id="IPR046373">
    <property type="entry name" value="Acyl-CoA_Oxase/DH_mid-dom_sf"/>
</dbReference>
<evidence type="ECO:0000256" key="3">
    <source>
        <dbReference type="ARBA" id="ARBA00022630"/>
    </source>
</evidence>
<feature type="domain" description="Acyl-CoA oxidase/dehydrogenase middle" evidence="7">
    <location>
        <begin position="139"/>
        <end position="244"/>
    </location>
</feature>
<sequence length="406" mass="44349">MGYLELDDRIDEEQRAVQEMSRRFAMEVMRPAGIELDKLSDPADVIAEDSVLWDVYRKVRELELHKASIPKELGGLQGERDPLTGVLIAEQMGYGDPGLAISFGVSNFPFRFAAMSQEPELQQLARDYCEDSKAEMIGCWALTEPEHGSDWILAGSEDPKCGPSVKAVLKGDEYILNGQKAAWVSNGTIATHAVLHLGLDSKRGMGGTGIAIVPLDLPGITKGKPLNKIGQRALNQGEIFFEEVRLPKKFMFVADPDMGTYMGQSILTGANSGMAALFAGLAQAAYDESLKYAKERVQGGVPIFEHKNVKLKLFDMFVKCEAARAYVRRLSRYNVLNPPGSLQHAIAGKVLCTETAFHVASEAITIFGGNGLSKEYVIEKMFRDARASMIEDGENGVLALKGASLL</sequence>
<evidence type="ECO:0000313" key="9">
    <source>
        <dbReference type="EMBL" id="RJP18018.1"/>
    </source>
</evidence>
<accession>A0A3A4N8S1</accession>
<keyword evidence="3 5" id="KW-0285">Flavoprotein</keyword>
<dbReference type="GO" id="GO:0050660">
    <property type="term" value="F:flavin adenine dinucleotide binding"/>
    <property type="evidence" value="ECO:0007669"/>
    <property type="project" value="InterPro"/>
</dbReference>
<evidence type="ECO:0000259" key="6">
    <source>
        <dbReference type="Pfam" id="PF00441"/>
    </source>
</evidence>
<dbReference type="Pfam" id="PF00441">
    <property type="entry name" value="Acyl-CoA_dh_1"/>
    <property type="match status" value="1"/>
</dbReference>
<dbReference type="InterPro" id="IPR013786">
    <property type="entry name" value="AcylCoA_DH/ox_N"/>
</dbReference>
<evidence type="ECO:0000259" key="8">
    <source>
        <dbReference type="Pfam" id="PF02771"/>
    </source>
</evidence>
<evidence type="ECO:0000256" key="1">
    <source>
        <dbReference type="ARBA" id="ARBA00001974"/>
    </source>
</evidence>
<keyword evidence="5" id="KW-0560">Oxidoreductase</keyword>
<evidence type="ECO:0000256" key="4">
    <source>
        <dbReference type="ARBA" id="ARBA00022827"/>
    </source>
</evidence>
<gene>
    <name evidence="9" type="ORF">C4520_15135</name>
</gene>
<dbReference type="AlphaFoldDB" id="A0A3A4N8S1"/>
<name>A0A3A4N8S1_ABYX5</name>
<dbReference type="EMBL" id="QZKU01000106">
    <property type="protein sequence ID" value="RJP18018.1"/>
    <property type="molecule type" value="Genomic_DNA"/>
</dbReference>
<dbReference type="InterPro" id="IPR036250">
    <property type="entry name" value="AcylCo_DH-like_C"/>
</dbReference>
<feature type="domain" description="Acyl-CoA dehydrogenase/oxidase C-terminal" evidence="6">
    <location>
        <begin position="266"/>
        <end position="399"/>
    </location>
</feature>
<dbReference type="InterPro" id="IPR009075">
    <property type="entry name" value="AcylCo_DH/oxidase_C"/>
</dbReference>
<dbReference type="SUPFAM" id="SSF56645">
    <property type="entry name" value="Acyl-CoA dehydrogenase NM domain-like"/>
    <property type="match status" value="1"/>
</dbReference>
<dbReference type="Pfam" id="PF02770">
    <property type="entry name" value="Acyl-CoA_dh_M"/>
    <property type="match status" value="1"/>
</dbReference>
<comment type="caution">
    <text evidence="9">The sequence shown here is derived from an EMBL/GenBank/DDBJ whole genome shotgun (WGS) entry which is preliminary data.</text>
</comment>
<evidence type="ECO:0000256" key="2">
    <source>
        <dbReference type="ARBA" id="ARBA00009347"/>
    </source>
</evidence>
<dbReference type="PANTHER" id="PTHR43884">
    <property type="entry name" value="ACYL-COA DEHYDROGENASE"/>
    <property type="match status" value="1"/>
</dbReference>
<comment type="cofactor">
    <cofactor evidence="1 5">
        <name>FAD</name>
        <dbReference type="ChEBI" id="CHEBI:57692"/>
    </cofactor>
</comment>
<evidence type="ECO:0000256" key="5">
    <source>
        <dbReference type="RuleBase" id="RU362125"/>
    </source>
</evidence>
<dbReference type="Pfam" id="PF02771">
    <property type="entry name" value="Acyl-CoA_dh_N"/>
    <property type="match status" value="1"/>
</dbReference>
<feature type="domain" description="Acyl-CoA dehydrogenase/oxidase N-terminal" evidence="8">
    <location>
        <begin position="12"/>
        <end position="107"/>
    </location>
</feature>
<evidence type="ECO:0000313" key="10">
    <source>
        <dbReference type="Proteomes" id="UP000265882"/>
    </source>
</evidence>
<dbReference type="SUPFAM" id="SSF47203">
    <property type="entry name" value="Acyl-CoA dehydrogenase C-terminal domain-like"/>
    <property type="match status" value="1"/>
</dbReference>
<dbReference type="Gene3D" id="1.10.540.10">
    <property type="entry name" value="Acyl-CoA dehydrogenase/oxidase, N-terminal domain"/>
    <property type="match status" value="1"/>
</dbReference>
<dbReference type="InterPro" id="IPR009100">
    <property type="entry name" value="AcylCoA_DH/oxidase_NM_dom_sf"/>
</dbReference>
<reference evidence="9 10" key="1">
    <citation type="journal article" date="2017" name="ISME J.">
        <title>Energy and carbon metabolisms in a deep terrestrial subsurface fluid microbial community.</title>
        <authorList>
            <person name="Momper L."/>
            <person name="Jungbluth S.P."/>
            <person name="Lee M.D."/>
            <person name="Amend J.P."/>
        </authorList>
    </citation>
    <scope>NUCLEOTIDE SEQUENCE [LARGE SCALE GENOMIC DNA]</scope>
    <source>
        <strain evidence="9">SURF_5</strain>
    </source>
</reference>
<dbReference type="Proteomes" id="UP000265882">
    <property type="component" value="Unassembled WGS sequence"/>
</dbReference>
<evidence type="ECO:0000259" key="7">
    <source>
        <dbReference type="Pfam" id="PF02770"/>
    </source>
</evidence>
<comment type="similarity">
    <text evidence="2 5">Belongs to the acyl-CoA dehydrogenase family.</text>
</comment>